<evidence type="ECO:0000313" key="7">
    <source>
        <dbReference type="Proteomes" id="UP000694888"/>
    </source>
</evidence>
<dbReference type="PANTHER" id="PTHR46641:SF18">
    <property type="entry name" value="G-PROTEIN COUPLED RECEPTORS FAMILY 1 PROFILE DOMAIN-CONTAINING PROTEIN"/>
    <property type="match status" value="1"/>
</dbReference>
<name>A0ABM0K778_APLCA</name>
<evidence type="ECO:0000259" key="6">
    <source>
        <dbReference type="PROSITE" id="PS50262"/>
    </source>
</evidence>
<feature type="transmembrane region" description="Helical" evidence="5">
    <location>
        <begin position="325"/>
        <end position="349"/>
    </location>
</feature>
<dbReference type="InterPro" id="IPR017452">
    <property type="entry name" value="GPCR_Rhodpsn_7TM"/>
</dbReference>
<sequence length="372" mass="41354">MTSSCCPPTHMEDSTFNISPLLSGTANATPEIPGTTPSAPPVGGLIGPEAMEVFRLVNFVSLYGLVSFFGTVTNVINIAVLVKLGFKDTVNLGLFGLALSDLGCLLTLFWMAICFNPAFAFSPAVPFAPYEVQYLTGGWPHVCFVRTSSWITAFVTFERCLCVTLPFKVKSLVTPKRVVIVLSTIFFLTVASVTPVYYTSRMRWLFYPAYNRTLIGLTFTDNREEVEAVTLILNNFVSPITSFVLVSICTLILVLQLKRKTEWRSKSVAASAKSNDVTSARDKKVVRMVVTMSTVFIITFAPGTLTFLCMALIPEYSIVGRYSNLFNVSFSFVFILESINSSVNLFVFYKMSSRYREVFNAMFLKKSQPKNK</sequence>
<dbReference type="InterPro" id="IPR019427">
    <property type="entry name" value="7TM_GPCR_serpentine_rcpt_Srw"/>
</dbReference>
<gene>
    <name evidence="8" type="primary">LOC101859136</name>
</gene>
<dbReference type="Gene3D" id="1.20.1070.10">
    <property type="entry name" value="Rhodopsin 7-helix transmembrane proteins"/>
    <property type="match status" value="1"/>
</dbReference>
<evidence type="ECO:0000256" key="5">
    <source>
        <dbReference type="SAM" id="Phobius"/>
    </source>
</evidence>
<dbReference type="Pfam" id="PF10324">
    <property type="entry name" value="7TM_GPCR_Srw"/>
    <property type="match status" value="1"/>
</dbReference>
<evidence type="ECO:0000256" key="2">
    <source>
        <dbReference type="ARBA" id="ARBA00022692"/>
    </source>
</evidence>
<dbReference type="InterPro" id="IPR000276">
    <property type="entry name" value="GPCR_Rhodpsn"/>
</dbReference>
<keyword evidence="2 5" id="KW-0812">Transmembrane</keyword>
<evidence type="ECO:0000313" key="8">
    <source>
        <dbReference type="RefSeq" id="XP_005110376.1"/>
    </source>
</evidence>
<dbReference type="PANTHER" id="PTHR46641">
    <property type="entry name" value="FMRFAMIDE RECEPTOR-RELATED"/>
    <property type="match status" value="1"/>
</dbReference>
<proteinExistence type="predicted"/>
<keyword evidence="7" id="KW-1185">Reference proteome</keyword>
<feature type="transmembrane region" description="Helical" evidence="5">
    <location>
        <begin position="60"/>
        <end position="82"/>
    </location>
</feature>
<keyword evidence="3 5" id="KW-1133">Transmembrane helix</keyword>
<feature type="domain" description="G-protein coupled receptors family 1 profile" evidence="6">
    <location>
        <begin position="73"/>
        <end position="348"/>
    </location>
</feature>
<feature type="transmembrane region" description="Helical" evidence="5">
    <location>
        <begin position="289"/>
        <end position="313"/>
    </location>
</feature>
<evidence type="ECO:0000256" key="1">
    <source>
        <dbReference type="ARBA" id="ARBA00004370"/>
    </source>
</evidence>
<organism evidence="7 8">
    <name type="scientific">Aplysia californica</name>
    <name type="common">California sea hare</name>
    <dbReference type="NCBI Taxonomy" id="6500"/>
    <lineage>
        <taxon>Eukaryota</taxon>
        <taxon>Metazoa</taxon>
        <taxon>Spiralia</taxon>
        <taxon>Lophotrochozoa</taxon>
        <taxon>Mollusca</taxon>
        <taxon>Gastropoda</taxon>
        <taxon>Heterobranchia</taxon>
        <taxon>Euthyneura</taxon>
        <taxon>Tectipleura</taxon>
        <taxon>Aplysiida</taxon>
        <taxon>Aplysioidea</taxon>
        <taxon>Aplysiidae</taxon>
        <taxon>Aplysia</taxon>
    </lineage>
</organism>
<dbReference type="PRINTS" id="PR00237">
    <property type="entry name" value="GPCRRHODOPSN"/>
</dbReference>
<keyword evidence="4 5" id="KW-0472">Membrane</keyword>
<dbReference type="InterPro" id="IPR052954">
    <property type="entry name" value="GPCR-Ligand_Int"/>
</dbReference>
<evidence type="ECO:0000256" key="3">
    <source>
        <dbReference type="ARBA" id="ARBA00022989"/>
    </source>
</evidence>
<reference evidence="8" key="1">
    <citation type="submission" date="2025-08" db="UniProtKB">
        <authorList>
            <consortium name="RefSeq"/>
        </authorList>
    </citation>
    <scope>IDENTIFICATION</scope>
</reference>
<accession>A0ABM0K778</accession>
<feature type="transmembrane region" description="Helical" evidence="5">
    <location>
        <begin position="139"/>
        <end position="157"/>
    </location>
</feature>
<dbReference type="PROSITE" id="PS50262">
    <property type="entry name" value="G_PROTEIN_RECEP_F1_2"/>
    <property type="match status" value="1"/>
</dbReference>
<dbReference type="Proteomes" id="UP000694888">
    <property type="component" value="Unplaced"/>
</dbReference>
<dbReference type="SMART" id="SM01381">
    <property type="entry name" value="7TM_GPCR_Srsx"/>
    <property type="match status" value="1"/>
</dbReference>
<dbReference type="RefSeq" id="XP_005110376.1">
    <property type="nucleotide sequence ID" value="XM_005110319.1"/>
</dbReference>
<dbReference type="SUPFAM" id="SSF81321">
    <property type="entry name" value="Family A G protein-coupled receptor-like"/>
    <property type="match status" value="1"/>
</dbReference>
<feature type="transmembrane region" description="Helical" evidence="5">
    <location>
        <begin position="236"/>
        <end position="257"/>
    </location>
</feature>
<feature type="transmembrane region" description="Helical" evidence="5">
    <location>
        <begin position="94"/>
        <end position="119"/>
    </location>
</feature>
<feature type="transmembrane region" description="Helical" evidence="5">
    <location>
        <begin position="178"/>
        <end position="198"/>
    </location>
</feature>
<protein>
    <submittedName>
        <fullName evidence="8">Tachykinin-like peptides receptor 86C</fullName>
    </submittedName>
</protein>
<dbReference type="GeneID" id="101859136"/>
<comment type="subcellular location">
    <subcellularLocation>
        <location evidence="1">Membrane</location>
    </subcellularLocation>
</comment>
<evidence type="ECO:0000256" key="4">
    <source>
        <dbReference type="ARBA" id="ARBA00023136"/>
    </source>
</evidence>